<sequence>MIGSCNRNVASFGDLPSMAPAHKMVETDGKARYPRSSQRLYFRLRRSLQYLSLAFPGSFCLAHHFLIKMHESEGASHACNFICRLRRWTGPKDERTGANDTYQGMISVWRWFRSSLREPCAEFLGTLVMVLFLEGVVAQITISDRKNGSYLSISIVTGIAVMLGMLIAGPVSGAHLNPAITLAFVAFGRFPLRKAPGFIISQLLGGFTGAALVYANYRSGIDFIERHNIRTHTTAIIFSTYPQPYLTKLGQLFSEFLATALLSMGIFSISNTGHAQVIRDLAPLWVFLLILCIGGALGLETGYAMNMARDFAPRCFAYFAGYGPEVWTYGDYYWWVPVVAPFLGALFGGLVYKAFVYDDDLSVK</sequence>
<keyword evidence="6 8" id="KW-0472">Membrane</keyword>
<dbReference type="PRINTS" id="PR00783">
    <property type="entry name" value="MINTRINSICP"/>
</dbReference>
<dbReference type="CDD" id="cd00333">
    <property type="entry name" value="MIP"/>
    <property type="match status" value="1"/>
</dbReference>
<dbReference type="AlphaFoldDB" id="H6BZS5"/>
<dbReference type="Proteomes" id="UP000007304">
    <property type="component" value="Unassembled WGS sequence"/>
</dbReference>
<dbReference type="GO" id="GO:0015254">
    <property type="term" value="F:glycerol channel activity"/>
    <property type="evidence" value="ECO:0007669"/>
    <property type="project" value="TreeGrafter"/>
</dbReference>
<dbReference type="SUPFAM" id="SSF81338">
    <property type="entry name" value="Aquaporin-like"/>
    <property type="match status" value="1"/>
</dbReference>
<reference evidence="9" key="1">
    <citation type="submission" date="2011-07" db="EMBL/GenBank/DDBJ databases">
        <title>The Genome Sequence of Exophiala (Wangiella) dermatitidis NIH/UT8656.</title>
        <authorList>
            <consortium name="The Broad Institute Genome Sequencing Platform"/>
            <person name="Cuomo C."/>
            <person name="Wang Z."/>
            <person name="Hunicke-Smith S."/>
            <person name="Szanislo P.J."/>
            <person name="Earl A."/>
            <person name="Young S.K."/>
            <person name="Zeng Q."/>
            <person name="Gargeya S."/>
            <person name="Fitzgerald M."/>
            <person name="Haas B."/>
            <person name="Abouelleil A."/>
            <person name="Alvarado L."/>
            <person name="Arachchi H.M."/>
            <person name="Berlin A."/>
            <person name="Brown A."/>
            <person name="Chapman S.B."/>
            <person name="Chen Z."/>
            <person name="Dunbar C."/>
            <person name="Freedman E."/>
            <person name="Gearin G."/>
            <person name="Gellesch M."/>
            <person name="Goldberg J."/>
            <person name="Griggs A."/>
            <person name="Gujja S."/>
            <person name="Heiman D."/>
            <person name="Howarth C."/>
            <person name="Larson L."/>
            <person name="Lui A."/>
            <person name="MacDonald P.J.P."/>
            <person name="Montmayeur A."/>
            <person name="Murphy C."/>
            <person name="Neiman D."/>
            <person name="Pearson M."/>
            <person name="Priest M."/>
            <person name="Roberts A."/>
            <person name="Saif S."/>
            <person name="Shea T."/>
            <person name="Shenoy N."/>
            <person name="Sisk P."/>
            <person name="Stolte C."/>
            <person name="Sykes S."/>
            <person name="Wortman J."/>
            <person name="Nusbaum C."/>
            <person name="Birren B."/>
        </authorList>
    </citation>
    <scope>NUCLEOTIDE SEQUENCE</scope>
    <source>
        <strain evidence="9">NIH/UT8656</strain>
    </source>
</reference>
<keyword evidence="10" id="KW-1185">Reference proteome</keyword>
<evidence type="ECO:0000256" key="4">
    <source>
        <dbReference type="ARBA" id="ARBA00022692"/>
    </source>
</evidence>
<organism evidence="9 10">
    <name type="scientific">Exophiala dermatitidis (strain ATCC 34100 / CBS 525.76 / NIH/UT8656)</name>
    <name type="common">Black yeast</name>
    <name type="synonym">Wangiella dermatitidis</name>
    <dbReference type="NCBI Taxonomy" id="858893"/>
    <lineage>
        <taxon>Eukaryota</taxon>
        <taxon>Fungi</taxon>
        <taxon>Dikarya</taxon>
        <taxon>Ascomycota</taxon>
        <taxon>Pezizomycotina</taxon>
        <taxon>Eurotiomycetes</taxon>
        <taxon>Chaetothyriomycetidae</taxon>
        <taxon>Chaetothyriales</taxon>
        <taxon>Herpotrichiellaceae</taxon>
        <taxon>Exophiala</taxon>
    </lineage>
</organism>
<dbReference type="EMBL" id="JH226133">
    <property type="protein sequence ID" value="EHY57129.1"/>
    <property type="molecule type" value="Genomic_DNA"/>
</dbReference>
<dbReference type="eggNOG" id="KOG0224">
    <property type="taxonomic scope" value="Eukaryota"/>
</dbReference>
<gene>
    <name evidence="9" type="ORF">HMPREF1120_05178</name>
</gene>
<feature type="transmembrane region" description="Helical" evidence="8">
    <location>
        <begin position="123"/>
        <end position="142"/>
    </location>
</feature>
<evidence type="ECO:0000313" key="10">
    <source>
        <dbReference type="Proteomes" id="UP000007304"/>
    </source>
</evidence>
<dbReference type="HOGENOM" id="CLU_020019_9_0_1"/>
<comment type="similarity">
    <text evidence="2 7">Belongs to the MIP/aquaporin (TC 1.A.8) family.</text>
</comment>
<dbReference type="Pfam" id="PF00230">
    <property type="entry name" value="MIP"/>
    <property type="match status" value="1"/>
</dbReference>
<evidence type="ECO:0000256" key="6">
    <source>
        <dbReference type="ARBA" id="ARBA00023136"/>
    </source>
</evidence>
<dbReference type="InterPro" id="IPR050363">
    <property type="entry name" value="MIP/Aquaporin"/>
</dbReference>
<feature type="transmembrane region" description="Helical" evidence="8">
    <location>
        <begin position="332"/>
        <end position="355"/>
    </location>
</feature>
<proteinExistence type="inferred from homology"/>
<feature type="transmembrane region" description="Helical" evidence="8">
    <location>
        <begin position="149"/>
        <end position="168"/>
    </location>
</feature>
<evidence type="ECO:0000313" key="9">
    <source>
        <dbReference type="EMBL" id="EHY57129.1"/>
    </source>
</evidence>
<dbReference type="Gene3D" id="1.20.1080.10">
    <property type="entry name" value="Glycerol uptake facilitator protein"/>
    <property type="match status" value="1"/>
</dbReference>
<dbReference type="GO" id="GO:0005886">
    <property type="term" value="C:plasma membrane"/>
    <property type="evidence" value="ECO:0007669"/>
    <property type="project" value="TreeGrafter"/>
</dbReference>
<dbReference type="InterPro" id="IPR022357">
    <property type="entry name" value="MIP_CS"/>
</dbReference>
<feature type="transmembrane region" description="Helical" evidence="8">
    <location>
        <begin position="48"/>
        <end position="67"/>
    </location>
</feature>
<keyword evidence="5 8" id="KW-1133">Transmembrane helix</keyword>
<dbReference type="GeneID" id="20309817"/>
<feature type="transmembrane region" description="Helical" evidence="8">
    <location>
        <begin position="199"/>
        <end position="217"/>
    </location>
</feature>
<evidence type="ECO:0000256" key="7">
    <source>
        <dbReference type="RuleBase" id="RU000477"/>
    </source>
</evidence>
<evidence type="ECO:0000256" key="8">
    <source>
        <dbReference type="SAM" id="Phobius"/>
    </source>
</evidence>
<evidence type="ECO:0000256" key="5">
    <source>
        <dbReference type="ARBA" id="ARBA00022989"/>
    </source>
</evidence>
<dbReference type="STRING" id="858893.H6BZS5"/>
<dbReference type="OMA" id="CALGRMP"/>
<keyword evidence="4 7" id="KW-0812">Transmembrane</keyword>
<feature type="transmembrane region" description="Helical" evidence="8">
    <location>
        <begin position="281"/>
        <end position="299"/>
    </location>
</feature>
<accession>H6BZS5</accession>
<dbReference type="NCBIfam" id="TIGR00861">
    <property type="entry name" value="MIP"/>
    <property type="match status" value="1"/>
</dbReference>
<dbReference type="GO" id="GO:0015250">
    <property type="term" value="F:water channel activity"/>
    <property type="evidence" value="ECO:0007669"/>
    <property type="project" value="TreeGrafter"/>
</dbReference>
<keyword evidence="3 7" id="KW-0813">Transport</keyword>
<name>H6BZS5_EXODN</name>
<dbReference type="InParanoid" id="H6BZS5"/>
<evidence type="ECO:0000256" key="3">
    <source>
        <dbReference type="ARBA" id="ARBA00022448"/>
    </source>
</evidence>
<dbReference type="RefSeq" id="XP_009157590.1">
    <property type="nucleotide sequence ID" value="XM_009159342.1"/>
</dbReference>
<evidence type="ECO:0000256" key="2">
    <source>
        <dbReference type="ARBA" id="ARBA00006175"/>
    </source>
</evidence>
<dbReference type="PANTHER" id="PTHR43829">
    <property type="entry name" value="AQUAPORIN OR AQUAGLYCEROPORIN RELATED"/>
    <property type="match status" value="1"/>
</dbReference>
<evidence type="ECO:0000256" key="1">
    <source>
        <dbReference type="ARBA" id="ARBA00004141"/>
    </source>
</evidence>
<dbReference type="InterPro" id="IPR023271">
    <property type="entry name" value="Aquaporin-like"/>
</dbReference>
<dbReference type="PANTHER" id="PTHR43829:SF9">
    <property type="entry name" value="AQUAPORIN-9"/>
    <property type="match status" value="1"/>
</dbReference>
<dbReference type="VEuPathDB" id="FungiDB:HMPREF1120_05178"/>
<comment type="subcellular location">
    <subcellularLocation>
        <location evidence="1">Membrane</location>
        <topology evidence="1">Multi-pass membrane protein</topology>
    </subcellularLocation>
</comment>
<dbReference type="InterPro" id="IPR000425">
    <property type="entry name" value="MIP"/>
</dbReference>
<dbReference type="PROSITE" id="PS00221">
    <property type="entry name" value="MIP"/>
    <property type="match status" value="1"/>
</dbReference>
<protein>
    <submittedName>
        <fullName evidence="9">Aquaglyceroporin like protein</fullName>
    </submittedName>
</protein>